<protein>
    <submittedName>
        <fullName evidence="4">DUF4397 domain-containing protein</fullName>
    </submittedName>
</protein>
<dbReference type="EMBL" id="CP070499">
    <property type="protein sequence ID" value="QSB13660.1"/>
    <property type="molecule type" value="Genomic_DNA"/>
</dbReference>
<keyword evidence="1" id="KW-0812">Transmembrane</keyword>
<dbReference type="AlphaFoldDB" id="A0A895YHN0"/>
<evidence type="ECO:0000259" key="3">
    <source>
        <dbReference type="Pfam" id="PF14344"/>
    </source>
</evidence>
<dbReference type="Proteomes" id="UP000662857">
    <property type="component" value="Chromosome"/>
</dbReference>
<dbReference type="KEGG" id="nhy:JQS43_19080"/>
<dbReference type="InterPro" id="IPR025510">
    <property type="entry name" value="DUF4397"/>
</dbReference>
<dbReference type="RefSeq" id="WP_239675759.1">
    <property type="nucleotide sequence ID" value="NZ_CP070499.1"/>
</dbReference>
<feature type="signal peptide" evidence="2">
    <location>
        <begin position="1"/>
        <end position="31"/>
    </location>
</feature>
<feature type="transmembrane region" description="Helical" evidence="1">
    <location>
        <begin position="248"/>
        <end position="268"/>
    </location>
</feature>
<proteinExistence type="predicted"/>
<accession>A0A895YHN0</accession>
<name>A0A895YHN0_9ACTN</name>
<feature type="domain" description="DUF4397" evidence="3">
    <location>
        <begin position="35"/>
        <end position="150"/>
    </location>
</feature>
<gene>
    <name evidence="4" type="ORF">JQS43_19080</name>
</gene>
<dbReference type="Pfam" id="PF14344">
    <property type="entry name" value="DUF4397"/>
    <property type="match status" value="1"/>
</dbReference>
<keyword evidence="2" id="KW-0732">Signal</keyword>
<evidence type="ECO:0000256" key="2">
    <source>
        <dbReference type="SAM" id="SignalP"/>
    </source>
</evidence>
<keyword evidence="1" id="KW-0472">Membrane</keyword>
<sequence length="278" mass="27801">MGTAQRWWRRGLTAAAAISVGLLALGAPAQAEDDAQVYVVHGIPDQPVDVYVDSELTLEGFQPGEVAGPLALPAGTYSIALTAPGDGPENAIVAADVDVPGGENVSLVAHLTEGGDPTLTAFVNDVSEVPAGEARLTVRHTAAAPAVDVRADGEALVTDLTNPNEATAQVPAGTVSAEVLLAGTDEVVIGPADLELTEGALTVVYAIGSADAGTLSLVVQVIEHDGMPGTPSGVPGGSAGLAATGLPMWWFGLLAAGALMVAGGALWYRRSAGVTASQ</sequence>
<feature type="chain" id="PRO_5033996846" evidence="2">
    <location>
        <begin position="32"/>
        <end position="278"/>
    </location>
</feature>
<evidence type="ECO:0000313" key="5">
    <source>
        <dbReference type="Proteomes" id="UP000662857"/>
    </source>
</evidence>
<keyword evidence="1" id="KW-1133">Transmembrane helix</keyword>
<reference evidence="4" key="1">
    <citation type="submission" date="2021-02" db="EMBL/GenBank/DDBJ databases">
        <title>Natrosporangium hydrolyticum gen. nov., sp. nov, a haloalkaliphilic actinobacterium from a soda solonchak soil.</title>
        <authorList>
            <person name="Sorokin D.Y."/>
            <person name="Khijniak T.V."/>
            <person name="Zakharycheva A.P."/>
            <person name="Boueva O.V."/>
            <person name="Ariskina E.V."/>
            <person name="Hahnke R.L."/>
            <person name="Bunk B."/>
            <person name="Sproer C."/>
            <person name="Schumann P."/>
            <person name="Evtushenko L.I."/>
            <person name="Kublanov I.V."/>
        </authorList>
    </citation>
    <scope>NUCLEOTIDE SEQUENCE</scope>
    <source>
        <strain evidence="4">DSM 106523</strain>
    </source>
</reference>
<keyword evidence="5" id="KW-1185">Reference proteome</keyword>
<organism evidence="4 5">
    <name type="scientific">Natronosporangium hydrolyticum</name>
    <dbReference type="NCBI Taxonomy" id="2811111"/>
    <lineage>
        <taxon>Bacteria</taxon>
        <taxon>Bacillati</taxon>
        <taxon>Actinomycetota</taxon>
        <taxon>Actinomycetes</taxon>
        <taxon>Micromonosporales</taxon>
        <taxon>Micromonosporaceae</taxon>
        <taxon>Natronosporangium</taxon>
    </lineage>
</organism>
<evidence type="ECO:0000313" key="4">
    <source>
        <dbReference type="EMBL" id="QSB13660.1"/>
    </source>
</evidence>
<evidence type="ECO:0000256" key="1">
    <source>
        <dbReference type="SAM" id="Phobius"/>
    </source>
</evidence>